<evidence type="ECO:0000313" key="13">
    <source>
        <dbReference type="EMBL" id="AGZ44146.1"/>
    </source>
</evidence>
<organism evidence="13 14">
    <name type="scientific">Actinoplanes friuliensis DSM 7358</name>
    <dbReference type="NCBI Taxonomy" id="1246995"/>
    <lineage>
        <taxon>Bacteria</taxon>
        <taxon>Bacillati</taxon>
        <taxon>Actinomycetota</taxon>
        <taxon>Actinomycetes</taxon>
        <taxon>Micromonosporales</taxon>
        <taxon>Micromonosporaceae</taxon>
        <taxon>Actinoplanes</taxon>
    </lineage>
</organism>
<dbReference type="CDD" id="cd00075">
    <property type="entry name" value="HATPase"/>
    <property type="match status" value="1"/>
</dbReference>
<keyword evidence="14" id="KW-1185">Reference proteome</keyword>
<keyword evidence="7 13" id="KW-0418">Kinase</keyword>
<dbReference type="InterPro" id="IPR036890">
    <property type="entry name" value="HATPase_C_sf"/>
</dbReference>
<feature type="domain" description="Histidine kinase" evidence="11">
    <location>
        <begin position="381"/>
        <end position="595"/>
    </location>
</feature>
<dbReference type="InterPro" id="IPR003660">
    <property type="entry name" value="HAMP_dom"/>
</dbReference>
<evidence type="ECO:0000313" key="14">
    <source>
        <dbReference type="Proteomes" id="UP000017746"/>
    </source>
</evidence>
<dbReference type="STRING" id="1246995.AFR_29425"/>
<dbReference type="Proteomes" id="UP000017746">
    <property type="component" value="Chromosome"/>
</dbReference>
<feature type="transmembrane region" description="Helical" evidence="10">
    <location>
        <begin position="12"/>
        <end position="36"/>
    </location>
</feature>
<dbReference type="FunFam" id="3.30.565.10:FF:000006">
    <property type="entry name" value="Sensor histidine kinase WalK"/>
    <property type="match status" value="1"/>
</dbReference>
<keyword evidence="10" id="KW-0472">Membrane</keyword>
<keyword evidence="6 10" id="KW-0812">Transmembrane</keyword>
<dbReference type="Gene3D" id="3.30.565.10">
    <property type="entry name" value="Histidine kinase-like ATPase, C-terminal domain"/>
    <property type="match status" value="1"/>
</dbReference>
<dbReference type="PROSITE" id="PS50885">
    <property type="entry name" value="HAMP"/>
    <property type="match status" value="1"/>
</dbReference>
<dbReference type="PRINTS" id="PR00344">
    <property type="entry name" value="BCTRLSENSOR"/>
</dbReference>
<sequence>MREHRVPLRRSLIIRLLATSVLVAICATVSTAWLVVQSTTQAVRQEQGRSLSDDTSVYDQLLGYAATHPDWSTVDALVDSKARELGRRITLTTEERQVLADSAGTGGPSLGTARPSAIVDPLSVDLKLTGGTQRIDPRAVGPYRLPSRERQELRAVAEQRAACLKREGMAAEVVETASGRPILRLPASAPRAADLNCTVGTLDETRTEQKALRKLLAMTMACLGGDPSESKLAIEPDFTTIFGEGDKPGSVARARQVNACVLKSRQTQLQPYVAPPALLFVTDPADSTAQPTFNLSQDNIIRIATVTGAVLLLAILITVLVGARLVRPLRRLAEAARRPVTAQVRVPVTTRDEIGYLATALNDLSERRERTEQQRKAMVNDVAHELRTPLTNMRSWLEAAQDGLAPAQPQLVDLLLKETVQLQHIIDDLRDLAAADADNLRMHPETVYLNVTLEQVAEAHRGAAEAAQVRVVTEAAGDPQVVVDPVRLRQLVGNLMSNAIRHTPAGGTVTVRSRVAGGQLTIEVTDTGSGIAAEDLPKIFDRFWRADSSRTRSTGGSGLGLAIARKLATAHGGTLSASSTAGSGSTFTVHIPVTPTW</sequence>
<dbReference type="eggNOG" id="COG5002">
    <property type="taxonomic scope" value="Bacteria"/>
</dbReference>
<protein>
    <recommendedName>
        <fullName evidence="3">histidine kinase</fullName>
        <ecNumber evidence="3">2.7.13.3</ecNumber>
    </recommendedName>
</protein>
<accession>U5W896</accession>
<evidence type="ECO:0000256" key="6">
    <source>
        <dbReference type="ARBA" id="ARBA00022692"/>
    </source>
</evidence>
<dbReference type="RefSeq" id="WP_023560483.1">
    <property type="nucleotide sequence ID" value="NC_022657.1"/>
</dbReference>
<dbReference type="PANTHER" id="PTHR43711:SF1">
    <property type="entry name" value="HISTIDINE KINASE 1"/>
    <property type="match status" value="1"/>
</dbReference>
<proteinExistence type="predicted"/>
<dbReference type="Pfam" id="PF00512">
    <property type="entry name" value="HisKA"/>
    <property type="match status" value="1"/>
</dbReference>
<evidence type="ECO:0000259" key="11">
    <source>
        <dbReference type="PROSITE" id="PS50109"/>
    </source>
</evidence>
<dbReference type="Pfam" id="PF02518">
    <property type="entry name" value="HATPase_c"/>
    <property type="match status" value="1"/>
</dbReference>
<evidence type="ECO:0000256" key="5">
    <source>
        <dbReference type="ARBA" id="ARBA00022679"/>
    </source>
</evidence>
<name>U5W896_9ACTN</name>
<keyword evidence="8 10" id="KW-1133">Transmembrane helix</keyword>
<dbReference type="AlphaFoldDB" id="U5W896"/>
<evidence type="ECO:0000259" key="12">
    <source>
        <dbReference type="PROSITE" id="PS50885"/>
    </source>
</evidence>
<dbReference type="EMBL" id="CP006272">
    <property type="protein sequence ID" value="AGZ44146.1"/>
    <property type="molecule type" value="Genomic_DNA"/>
</dbReference>
<evidence type="ECO:0000256" key="1">
    <source>
        <dbReference type="ARBA" id="ARBA00000085"/>
    </source>
</evidence>
<evidence type="ECO:0000256" key="4">
    <source>
        <dbReference type="ARBA" id="ARBA00022553"/>
    </source>
</evidence>
<dbReference type="PROSITE" id="PS50109">
    <property type="entry name" value="HIS_KIN"/>
    <property type="match status" value="1"/>
</dbReference>
<evidence type="ECO:0000256" key="8">
    <source>
        <dbReference type="ARBA" id="ARBA00022989"/>
    </source>
</evidence>
<dbReference type="SUPFAM" id="SSF55874">
    <property type="entry name" value="ATPase domain of HSP90 chaperone/DNA topoisomerase II/histidine kinase"/>
    <property type="match status" value="1"/>
</dbReference>
<dbReference type="InterPro" id="IPR005467">
    <property type="entry name" value="His_kinase_dom"/>
</dbReference>
<dbReference type="InterPro" id="IPR004358">
    <property type="entry name" value="Sig_transdc_His_kin-like_C"/>
</dbReference>
<evidence type="ECO:0000256" key="7">
    <source>
        <dbReference type="ARBA" id="ARBA00022777"/>
    </source>
</evidence>
<dbReference type="CDD" id="cd00082">
    <property type="entry name" value="HisKA"/>
    <property type="match status" value="1"/>
</dbReference>
<dbReference type="CDD" id="cd06225">
    <property type="entry name" value="HAMP"/>
    <property type="match status" value="1"/>
</dbReference>
<comment type="subcellular location">
    <subcellularLocation>
        <location evidence="2">Cell membrane</location>
    </subcellularLocation>
</comment>
<dbReference type="PATRIC" id="fig|1246995.3.peg.5964"/>
<keyword evidence="5" id="KW-0808">Transferase</keyword>
<feature type="transmembrane region" description="Helical" evidence="10">
    <location>
        <begin position="300"/>
        <end position="323"/>
    </location>
</feature>
<dbReference type="KEGG" id="afs:AFR_29425"/>
<dbReference type="GO" id="GO:0000155">
    <property type="term" value="F:phosphorelay sensor kinase activity"/>
    <property type="evidence" value="ECO:0007669"/>
    <property type="project" value="InterPro"/>
</dbReference>
<dbReference type="SMART" id="SM00388">
    <property type="entry name" value="HisKA"/>
    <property type="match status" value="1"/>
</dbReference>
<dbReference type="PANTHER" id="PTHR43711">
    <property type="entry name" value="TWO-COMPONENT HISTIDINE KINASE"/>
    <property type="match status" value="1"/>
</dbReference>
<dbReference type="OrthoDB" id="9786919at2"/>
<evidence type="ECO:0000256" key="3">
    <source>
        <dbReference type="ARBA" id="ARBA00012438"/>
    </source>
</evidence>
<keyword evidence="4" id="KW-0597">Phosphoprotein</keyword>
<reference evidence="13 14" key="1">
    <citation type="journal article" date="2014" name="J. Biotechnol.">
        <title>Complete genome sequence of the actinobacterium Actinoplanes friuliensis HAG 010964, producer of the lipopeptide antibiotic friulimycin.</title>
        <authorList>
            <person name="Ruckert C."/>
            <person name="Szczepanowski R."/>
            <person name="Albersmeier A."/>
            <person name="Goesmann A."/>
            <person name="Fischer N."/>
            <person name="Steinkamper A."/>
            <person name="Puhler A."/>
            <person name="Biener R."/>
            <person name="Schwartz D."/>
            <person name="Kalinowski J."/>
        </authorList>
    </citation>
    <scope>NUCLEOTIDE SEQUENCE [LARGE SCALE GENOMIC DNA]</scope>
    <source>
        <strain evidence="13 14">DSM 7358</strain>
    </source>
</reference>
<dbReference type="InterPro" id="IPR036097">
    <property type="entry name" value="HisK_dim/P_sf"/>
</dbReference>
<dbReference type="InterPro" id="IPR003594">
    <property type="entry name" value="HATPase_dom"/>
</dbReference>
<evidence type="ECO:0000256" key="10">
    <source>
        <dbReference type="SAM" id="Phobius"/>
    </source>
</evidence>
<dbReference type="Pfam" id="PF00672">
    <property type="entry name" value="HAMP"/>
    <property type="match status" value="1"/>
</dbReference>
<dbReference type="SUPFAM" id="SSF47384">
    <property type="entry name" value="Homodimeric domain of signal transducing histidine kinase"/>
    <property type="match status" value="1"/>
</dbReference>
<dbReference type="Gene3D" id="6.10.340.10">
    <property type="match status" value="1"/>
</dbReference>
<dbReference type="GO" id="GO:0005886">
    <property type="term" value="C:plasma membrane"/>
    <property type="evidence" value="ECO:0007669"/>
    <property type="project" value="UniProtKB-SubCell"/>
</dbReference>
<dbReference type="SMART" id="SM00387">
    <property type="entry name" value="HATPase_c"/>
    <property type="match status" value="1"/>
</dbReference>
<evidence type="ECO:0000256" key="2">
    <source>
        <dbReference type="ARBA" id="ARBA00004236"/>
    </source>
</evidence>
<comment type="catalytic activity">
    <reaction evidence="1">
        <text>ATP + protein L-histidine = ADP + protein N-phospho-L-histidine.</text>
        <dbReference type="EC" id="2.7.13.3"/>
    </reaction>
</comment>
<dbReference type="InterPro" id="IPR003661">
    <property type="entry name" value="HisK_dim/P_dom"/>
</dbReference>
<dbReference type="EC" id="2.7.13.3" evidence="3"/>
<dbReference type="HOGENOM" id="CLU_000445_89_6_11"/>
<gene>
    <name evidence="13" type="ORF">AFR_29425</name>
</gene>
<keyword evidence="9" id="KW-0902">Two-component regulatory system</keyword>
<dbReference type="InterPro" id="IPR050736">
    <property type="entry name" value="Sensor_HK_Regulatory"/>
</dbReference>
<feature type="domain" description="HAMP" evidence="12">
    <location>
        <begin position="323"/>
        <end position="373"/>
    </location>
</feature>
<dbReference type="Gene3D" id="1.10.287.130">
    <property type="match status" value="1"/>
</dbReference>
<evidence type="ECO:0000256" key="9">
    <source>
        <dbReference type="ARBA" id="ARBA00023012"/>
    </source>
</evidence>